<dbReference type="InterPro" id="IPR009057">
    <property type="entry name" value="Homeodomain-like_sf"/>
</dbReference>
<evidence type="ECO:0000313" key="7">
    <source>
        <dbReference type="Proteomes" id="UP000589620"/>
    </source>
</evidence>
<dbReference type="SUPFAM" id="SSF46689">
    <property type="entry name" value="Homeodomain-like"/>
    <property type="match status" value="1"/>
</dbReference>
<evidence type="ECO:0000313" key="6">
    <source>
        <dbReference type="EMBL" id="NYD75130.1"/>
    </source>
</evidence>
<keyword evidence="2 4" id="KW-0238">DNA-binding</keyword>
<evidence type="ECO:0000256" key="1">
    <source>
        <dbReference type="ARBA" id="ARBA00023015"/>
    </source>
</evidence>
<organism evidence="6 7">
    <name type="scientific">Leifsonia soli</name>
    <dbReference type="NCBI Taxonomy" id="582665"/>
    <lineage>
        <taxon>Bacteria</taxon>
        <taxon>Bacillati</taxon>
        <taxon>Actinomycetota</taxon>
        <taxon>Actinomycetes</taxon>
        <taxon>Micrococcales</taxon>
        <taxon>Microbacteriaceae</taxon>
        <taxon>Leifsonia</taxon>
    </lineage>
</organism>
<name>A0A852T3L6_9MICO</name>
<dbReference type="InterPro" id="IPR001647">
    <property type="entry name" value="HTH_TetR"/>
</dbReference>
<dbReference type="AlphaFoldDB" id="A0A852T3L6"/>
<protein>
    <submittedName>
        <fullName evidence="6">AcrR family transcriptional regulator</fullName>
    </submittedName>
</protein>
<comment type="caution">
    <text evidence="6">The sequence shown here is derived from an EMBL/GenBank/DDBJ whole genome shotgun (WGS) entry which is preliminary data.</text>
</comment>
<dbReference type="PANTHER" id="PTHR30055">
    <property type="entry name" value="HTH-TYPE TRANSCRIPTIONAL REGULATOR RUTR"/>
    <property type="match status" value="1"/>
</dbReference>
<dbReference type="RefSeq" id="WP_179457151.1">
    <property type="nucleotide sequence ID" value="NZ_BAAAPX010000001.1"/>
</dbReference>
<dbReference type="Gene3D" id="1.10.357.10">
    <property type="entry name" value="Tetracycline Repressor, domain 2"/>
    <property type="match status" value="1"/>
</dbReference>
<dbReference type="PROSITE" id="PS50977">
    <property type="entry name" value="HTH_TETR_2"/>
    <property type="match status" value="1"/>
</dbReference>
<dbReference type="Pfam" id="PF00440">
    <property type="entry name" value="TetR_N"/>
    <property type="match status" value="1"/>
</dbReference>
<keyword evidence="7" id="KW-1185">Reference proteome</keyword>
<reference evidence="6 7" key="1">
    <citation type="submission" date="2020-07" db="EMBL/GenBank/DDBJ databases">
        <title>Sequencing the genomes of 1000 actinobacteria strains.</title>
        <authorList>
            <person name="Klenk H.-P."/>
        </authorList>
    </citation>
    <scope>NUCLEOTIDE SEQUENCE [LARGE SCALE GENOMIC DNA]</scope>
    <source>
        <strain evidence="6 7">DSM 23871</strain>
    </source>
</reference>
<dbReference type="PANTHER" id="PTHR30055:SF238">
    <property type="entry name" value="MYCOFACTOCIN BIOSYNTHESIS TRANSCRIPTIONAL REGULATOR MFTR-RELATED"/>
    <property type="match status" value="1"/>
</dbReference>
<dbReference type="GO" id="GO:0000976">
    <property type="term" value="F:transcription cis-regulatory region binding"/>
    <property type="evidence" value="ECO:0007669"/>
    <property type="project" value="TreeGrafter"/>
</dbReference>
<dbReference type="EMBL" id="JACCBJ010000001">
    <property type="protein sequence ID" value="NYD75130.1"/>
    <property type="molecule type" value="Genomic_DNA"/>
</dbReference>
<evidence type="ECO:0000256" key="3">
    <source>
        <dbReference type="ARBA" id="ARBA00023163"/>
    </source>
</evidence>
<keyword evidence="3" id="KW-0804">Transcription</keyword>
<keyword evidence="1" id="KW-0805">Transcription regulation</keyword>
<gene>
    <name evidence="6" type="ORF">BJ963_002649</name>
</gene>
<accession>A0A852T3L6</accession>
<evidence type="ECO:0000259" key="5">
    <source>
        <dbReference type="PROSITE" id="PS50977"/>
    </source>
</evidence>
<dbReference type="PRINTS" id="PR00455">
    <property type="entry name" value="HTHTETR"/>
</dbReference>
<proteinExistence type="predicted"/>
<dbReference type="Proteomes" id="UP000589620">
    <property type="component" value="Unassembled WGS sequence"/>
</dbReference>
<dbReference type="InterPro" id="IPR050109">
    <property type="entry name" value="HTH-type_TetR-like_transc_reg"/>
</dbReference>
<evidence type="ECO:0000256" key="4">
    <source>
        <dbReference type="PROSITE-ProRule" id="PRU00335"/>
    </source>
</evidence>
<dbReference type="GO" id="GO:0003700">
    <property type="term" value="F:DNA-binding transcription factor activity"/>
    <property type="evidence" value="ECO:0007669"/>
    <property type="project" value="TreeGrafter"/>
</dbReference>
<sequence length="198" mass="21714">MPRDGRVVRRRLEEAALELFAERGYERTTTAEIAARAGVTERTYFRHFPDKREVLFAGEQELRDVTVEALAAVPADVEPLPALRQAFHRVVPLLERNRALAELRAPIIQAAPALREREYAKAAALVDLVGSILEQRGATAYTALLAARVGMDALRVALRGWFADGGDLDAAVDEAFDRLRTLAGELPSRDAARGSPDG</sequence>
<feature type="DNA-binding region" description="H-T-H motif" evidence="4">
    <location>
        <begin position="29"/>
        <end position="48"/>
    </location>
</feature>
<evidence type="ECO:0000256" key="2">
    <source>
        <dbReference type="ARBA" id="ARBA00023125"/>
    </source>
</evidence>
<feature type="domain" description="HTH tetR-type" evidence="5">
    <location>
        <begin position="6"/>
        <end position="66"/>
    </location>
</feature>